<evidence type="ECO:0000313" key="3">
    <source>
        <dbReference type="Proteomes" id="UP000019473"/>
    </source>
</evidence>
<dbReference type="Proteomes" id="UP000019473">
    <property type="component" value="Unassembled WGS sequence"/>
</dbReference>
<accession>W9WL20</accession>
<dbReference type="RefSeq" id="XP_007758787.1">
    <property type="nucleotide sequence ID" value="XM_007760597.1"/>
</dbReference>
<evidence type="ECO:0000256" key="1">
    <source>
        <dbReference type="SAM" id="MobiDB-lite"/>
    </source>
</evidence>
<reference evidence="2 3" key="1">
    <citation type="submission" date="2013-03" db="EMBL/GenBank/DDBJ databases">
        <title>The Genome Sequence of Cladophialophora yegresii CBS 114405.</title>
        <authorList>
            <consortium name="The Broad Institute Genomics Platform"/>
            <person name="Cuomo C."/>
            <person name="de Hoog S."/>
            <person name="Gorbushina A."/>
            <person name="Walker B."/>
            <person name="Young S.K."/>
            <person name="Zeng Q."/>
            <person name="Gargeya S."/>
            <person name="Fitzgerald M."/>
            <person name="Haas B."/>
            <person name="Abouelleil A."/>
            <person name="Allen A.W."/>
            <person name="Alvarado L."/>
            <person name="Arachchi H.M."/>
            <person name="Berlin A.M."/>
            <person name="Chapman S.B."/>
            <person name="Gainer-Dewar J."/>
            <person name="Goldberg J."/>
            <person name="Griggs A."/>
            <person name="Gujja S."/>
            <person name="Hansen M."/>
            <person name="Howarth C."/>
            <person name="Imamovic A."/>
            <person name="Ireland A."/>
            <person name="Larimer J."/>
            <person name="McCowan C."/>
            <person name="Murphy C."/>
            <person name="Pearson M."/>
            <person name="Poon T.W."/>
            <person name="Priest M."/>
            <person name="Roberts A."/>
            <person name="Saif S."/>
            <person name="Shea T."/>
            <person name="Sisk P."/>
            <person name="Sykes S."/>
            <person name="Wortman J."/>
            <person name="Nusbaum C."/>
            <person name="Birren B."/>
        </authorList>
    </citation>
    <scope>NUCLEOTIDE SEQUENCE [LARGE SCALE GENOMIC DNA]</scope>
    <source>
        <strain evidence="2 3">CBS 114405</strain>
    </source>
</reference>
<evidence type="ECO:0000313" key="2">
    <source>
        <dbReference type="EMBL" id="EXJ59164.1"/>
    </source>
</evidence>
<comment type="caution">
    <text evidence="2">The sequence shown here is derived from an EMBL/GenBank/DDBJ whole genome shotgun (WGS) entry which is preliminary data.</text>
</comment>
<feature type="region of interest" description="Disordered" evidence="1">
    <location>
        <begin position="226"/>
        <end position="252"/>
    </location>
</feature>
<gene>
    <name evidence="2" type="ORF">A1O7_06596</name>
</gene>
<dbReference type="eggNOG" id="ENOG502RJV2">
    <property type="taxonomic scope" value="Eukaryota"/>
</dbReference>
<feature type="region of interest" description="Disordered" evidence="1">
    <location>
        <begin position="119"/>
        <end position="154"/>
    </location>
</feature>
<organism evidence="2 3">
    <name type="scientific">Cladophialophora yegresii CBS 114405</name>
    <dbReference type="NCBI Taxonomy" id="1182544"/>
    <lineage>
        <taxon>Eukaryota</taxon>
        <taxon>Fungi</taxon>
        <taxon>Dikarya</taxon>
        <taxon>Ascomycota</taxon>
        <taxon>Pezizomycotina</taxon>
        <taxon>Eurotiomycetes</taxon>
        <taxon>Chaetothyriomycetidae</taxon>
        <taxon>Chaetothyriales</taxon>
        <taxon>Herpotrichiellaceae</taxon>
        <taxon>Cladophialophora</taxon>
    </lineage>
</organism>
<feature type="compositionally biased region" description="Polar residues" evidence="1">
    <location>
        <begin position="120"/>
        <end position="132"/>
    </location>
</feature>
<protein>
    <submittedName>
        <fullName evidence="2">Uncharacterized protein</fullName>
    </submittedName>
</protein>
<dbReference type="EMBL" id="AMGW01000004">
    <property type="protein sequence ID" value="EXJ59164.1"/>
    <property type="molecule type" value="Genomic_DNA"/>
</dbReference>
<dbReference type="HOGENOM" id="CLU_628510_0_0_1"/>
<feature type="region of interest" description="Disordered" evidence="1">
    <location>
        <begin position="332"/>
        <end position="356"/>
    </location>
</feature>
<proteinExistence type="predicted"/>
<dbReference type="OrthoDB" id="4150782at2759"/>
<dbReference type="AlphaFoldDB" id="W9WL20"/>
<name>W9WL20_9EURO</name>
<dbReference type="VEuPathDB" id="FungiDB:A1O7_06596"/>
<feature type="compositionally biased region" description="Basic and acidic residues" evidence="1">
    <location>
        <begin position="133"/>
        <end position="143"/>
    </location>
</feature>
<sequence>MPLLNRILSPFLCCFPVRPREEHPTSDLQTLPSALHLPASQIPHAAGHCRPNQADTEALHELFRTSSSIRGYRTASIPSGSHVQREPSFDADFAFDLQDPARKQPSRLEQLGNHIKQKLSESALSKSGSRSHIASEDNAHDWVDQDNTQPGLSIPEISLSQRSTGLLDLLQSRTVSEGGYDSDAKSIQTAMLKSREGTMKLSPTRAQTLLSPTAALRHIANDGASASLEVRQSDDDDLRPQPDLRVFSSSPSKTSCTKDFLDVNQESKSTDLEQLDISASQGAIELLHRSVFETIHMSPVVGTKELDPFTTAASPNDLPHAAQHGTHFTEMLKPQGDKFPAPNRESLITNGTDPRASLMSRLDPNLVEFVSRYGESISAEMAGSPSKDHAADAVVDPMSENGALFTSTVCESLNASPALLLSPFNPDQTRATRQAK</sequence>
<keyword evidence="3" id="KW-1185">Reference proteome</keyword>
<dbReference type="GeneID" id="19181172"/>